<dbReference type="Pfam" id="PF17862">
    <property type="entry name" value="AAA_lid_3"/>
    <property type="match status" value="1"/>
</dbReference>
<keyword evidence="2" id="KW-0067">ATP-binding</keyword>
<dbReference type="Pfam" id="PF00004">
    <property type="entry name" value="AAA"/>
    <property type="match status" value="1"/>
</dbReference>
<proteinExistence type="inferred from homology"/>
<evidence type="ECO:0000313" key="6">
    <source>
        <dbReference type="EMBL" id="MFK4751374.1"/>
    </source>
</evidence>
<dbReference type="Gene3D" id="1.10.8.60">
    <property type="match status" value="1"/>
</dbReference>
<reference evidence="6 7" key="1">
    <citation type="submission" date="2024-03" db="EMBL/GenBank/DDBJ databases">
        <title>High-quality draft genome sequence of Oceanobacter sp. wDCs-4.</title>
        <authorList>
            <person name="Dong C."/>
        </authorList>
    </citation>
    <scope>NUCLEOTIDE SEQUENCE [LARGE SCALE GENOMIC DNA]</scope>
    <source>
        <strain evidence="7">wDCs-4</strain>
    </source>
</reference>
<dbReference type="InterPro" id="IPR003959">
    <property type="entry name" value="ATPase_AAA_core"/>
</dbReference>
<evidence type="ECO:0000256" key="3">
    <source>
        <dbReference type="ARBA" id="ARBA00038088"/>
    </source>
</evidence>
<comment type="similarity">
    <text evidence="3">Belongs to the AAA ATPase family. Highly divergent.</text>
</comment>
<evidence type="ECO:0000259" key="5">
    <source>
        <dbReference type="SMART" id="SM00382"/>
    </source>
</evidence>
<gene>
    <name evidence="6" type="ORF">WG929_03025</name>
</gene>
<evidence type="ECO:0000256" key="4">
    <source>
        <dbReference type="ARBA" id="ARBA00040480"/>
    </source>
</evidence>
<comment type="caution">
    <text evidence="6">The sequence shown here is derived from an EMBL/GenBank/DDBJ whole genome shotgun (WGS) entry which is preliminary data.</text>
</comment>
<dbReference type="InterPro" id="IPR041569">
    <property type="entry name" value="AAA_lid_3"/>
</dbReference>
<dbReference type="EMBL" id="JBBKTX010000003">
    <property type="protein sequence ID" value="MFK4751374.1"/>
    <property type="molecule type" value="Genomic_DNA"/>
</dbReference>
<dbReference type="PANTHER" id="PTHR42960">
    <property type="entry name" value="YCF46 PROTEIN"/>
    <property type="match status" value="1"/>
</dbReference>
<accession>A0ABW8NEL1</accession>
<evidence type="ECO:0000256" key="1">
    <source>
        <dbReference type="ARBA" id="ARBA00022741"/>
    </source>
</evidence>
<feature type="domain" description="AAA+ ATPase" evidence="5">
    <location>
        <begin position="261"/>
        <end position="394"/>
    </location>
</feature>
<evidence type="ECO:0000313" key="7">
    <source>
        <dbReference type="Proteomes" id="UP001620597"/>
    </source>
</evidence>
<dbReference type="Gene3D" id="3.40.50.300">
    <property type="entry name" value="P-loop containing nucleotide triphosphate hydrolases"/>
    <property type="match status" value="1"/>
</dbReference>
<dbReference type="PANTHER" id="PTHR42960:SF1">
    <property type="entry name" value="YCF46 PROTEIN"/>
    <property type="match status" value="1"/>
</dbReference>
<keyword evidence="1" id="KW-0547">Nucleotide-binding</keyword>
<organism evidence="6 7">
    <name type="scientific">Oceanobacter antarcticus</name>
    <dbReference type="NCBI Taxonomy" id="3133425"/>
    <lineage>
        <taxon>Bacteria</taxon>
        <taxon>Pseudomonadati</taxon>
        <taxon>Pseudomonadota</taxon>
        <taxon>Gammaproteobacteria</taxon>
        <taxon>Oceanospirillales</taxon>
        <taxon>Oceanospirillaceae</taxon>
        <taxon>Oceanobacter</taxon>
    </lineage>
</organism>
<name>A0ABW8NEL1_9GAMM</name>
<dbReference type="Proteomes" id="UP001620597">
    <property type="component" value="Unassembled WGS sequence"/>
</dbReference>
<keyword evidence="7" id="KW-1185">Reference proteome</keyword>
<evidence type="ECO:0000256" key="2">
    <source>
        <dbReference type="ARBA" id="ARBA00022840"/>
    </source>
</evidence>
<dbReference type="InterPro" id="IPR052381">
    <property type="entry name" value="AAA_domain_protein"/>
</dbReference>
<protein>
    <recommendedName>
        <fullName evidence="4">Uncharacterized AAA domain-containing protein ycf46</fullName>
    </recommendedName>
</protein>
<dbReference type="SUPFAM" id="SSF52540">
    <property type="entry name" value="P-loop containing nucleoside triphosphate hydrolases"/>
    <property type="match status" value="2"/>
</dbReference>
<sequence>MQDVHDLALMLERHTPILVIETHEEPRALDLLTRLAIKRGAALQQWTLTDGLRRLGFGEEPGLEQSEVPERALLHIKQQQQGGIFVFCDLHPFIAEPQIVRLLKDIALQHMHAGKTLVLLSHRLEVPDELMRLSARFQLQLPNEQQLMTLVQEEARRYAAHSGTRVKTDEPTLKRLVANLRGLTYSDARRLIRGAIVDDGAITAEDVPEVSRAKLQLMDMDGVMGFEYDTARFGDVAGLDSMKQWLQQRQQAFLEADTDLRPKGMLLFGVQGSGKSLAAKAVAGSWGVPLLRLDMGALYNKFFGETERNLREALQLAELMSPCVVWIDEIEKALAGDSQDSGVSQRLLGTLLTWLAERKQPVFVVATANNIHALPPELMRKGRLDEIFFVDLPDASVREAIFRIHLGKRGHDADAVDLGVLAAATEGFSGAEIEQVVVAAWYASAEAGKTMTTEPLLTTQQLVAAANATQPLSVTMAEQLQRLRLWAAGRAVSAN</sequence>
<dbReference type="InterPro" id="IPR003593">
    <property type="entry name" value="AAA+_ATPase"/>
</dbReference>
<dbReference type="RefSeq" id="WP_416204844.1">
    <property type="nucleotide sequence ID" value="NZ_JBBKTX010000003.1"/>
</dbReference>
<dbReference type="InterPro" id="IPR027417">
    <property type="entry name" value="P-loop_NTPase"/>
</dbReference>
<dbReference type="SMART" id="SM00382">
    <property type="entry name" value="AAA"/>
    <property type="match status" value="1"/>
</dbReference>